<feature type="domain" description="Major facilitator superfamily (MFS) profile" evidence="3">
    <location>
        <begin position="30"/>
        <end position="455"/>
    </location>
</feature>
<organism evidence="4 5">
    <name type="scientific">Daphnia galeata</name>
    <dbReference type="NCBI Taxonomy" id="27404"/>
    <lineage>
        <taxon>Eukaryota</taxon>
        <taxon>Metazoa</taxon>
        <taxon>Ecdysozoa</taxon>
        <taxon>Arthropoda</taxon>
        <taxon>Crustacea</taxon>
        <taxon>Branchiopoda</taxon>
        <taxon>Diplostraca</taxon>
        <taxon>Cladocera</taxon>
        <taxon>Anomopoda</taxon>
        <taxon>Daphniidae</taxon>
        <taxon>Daphnia</taxon>
    </lineage>
</organism>
<dbReference type="AlphaFoldDB" id="A0A8J2WJV1"/>
<dbReference type="PANTHER" id="PTHR11360:SF310">
    <property type="entry name" value="MONOCARBOXYLATE TRANSPORTER 9-LIKE"/>
    <property type="match status" value="1"/>
</dbReference>
<dbReference type="GO" id="GO:0008028">
    <property type="term" value="F:monocarboxylic acid transmembrane transporter activity"/>
    <property type="evidence" value="ECO:0007669"/>
    <property type="project" value="TreeGrafter"/>
</dbReference>
<gene>
    <name evidence="4" type="ORF">DGAL_LOCUS12864</name>
</gene>
<keyword evidence="2" id="KW-0472">Membrane</keyword>
<dbReference type="OrthoDB" id="5667at2759"/>
<dbReference type="EMBL" id="CAKKLH010000292">
    <property type="protein sequence ID" value="CAH0109386.1"/>
    <property type="molecule type" value="Genomic_DNA"/>
</dbReference>
<feature type="transmembrane region" description="Helical" evidence="2">
    <location>
        <begin position="427"/>
        <end position="452"/>
    </location>
</feature>
<comment type="subcellular location">
    <subcellularLocation>
        <location evidence="1">Membrane</location>
        <topology evidence="1">Multi-pass membrane protein</topology>
    </subcellularLocation>
</comment>
<keyword evidence="2" id="KW-0812">Transmembrane</keyword>
<dbReference type="Pfam" id="PF07690">
    <property type="entry name" value="MFS_1"/>
    <property type="match status" value="1"/>
</dbReference>
<dbReference type="InterPro" id="IPR020846">
    <property type="entry name" value="MFS_dom"/>
</dbReference>
<dbReference type="PANTHER" id="PTHR11360">
    <property type="entry name" value="MONOCARBOXYLATE TRANSPORTER"/>
    <property type="match status" value="1"/>
</dbReference>
<feature type="transmembrane region" description="Helical" evidence="2">
    <location>
        <begin position="187"/>
        <end position="207"/>
    </location>
</feature>
<feature type="transmembrane region" description="Helical" evidence="2">
    <location>
        <begin position="305"/>
        <end position="331"/>
    </location>
</feature>
<protein>
    <recommendedName>
        <fullName evidence="3">Major facilitator superfamily (MFS) profile domain-containing protein</fullName>
    </recommendedName>
</protein>
<feature type="transmembrane region" description="Helical" evidence="2">
    <location>
        <begin position="338"/>
        <end position="357"/>
    </location>
</feature>
<feature type="transmembrane region" description="Helical" evidence="2">
    <location>
        <begin position="123"/>
        <end position="144"/>
    </location>
</feature>
<evidence type="ECO:0000256" key="2">
    <source>
        <dbReference type="SAM" id="Phobius"/>
    </source>
</evidence>
<keyword evidence="2" id="KW-1133">Transmembrane helix</keyword>
<feature type="transmembrane region" description="Helical" evidence="2">
    <location>
        <begin position="156"/>
        <end position="181"/>
    </location>
</feature>
<accession>A0A8J2WJV1</accession>
<feature type="transmembrane region" description="Helical" evidence="2">
    <location>
        <begin position="363"/>
        <end position="384"/>
    </location>
</feature>
<evidence type="ECO:0000256" key="1">
    <source>
        <dbReference type="ARBA" id="ARBA00004141"/>
    </source>
</evidence>
<dbReference type="InterPro" id="IPR050327">
    <property type="entry name" value="Proton-linked_MCT"/>
</dbReference>
<comment type="caution">
    <text evidence="4">The sequence shown here is derived from an EMBL/GenBank/DDBJ whole genome shotgun (WGS) entry which is preliminary data.</text>
</comment>
<dbReference type="GO" id="GO:0016020">
    <property type="term" value="C:membrane"/>
    <property type="evidence" value="ECO:0007669"/>
    <property type="project" value="UniProtKB-SubCell"/>
</dbReference>
<reference evidence="4" key="1">
    <citation type="submission" date="2021-11" db="EMBL/GenBank/DDBJ databases">
        <authorList>
            <person name="Schell T."/>
        </authorList>
    </citation>
    <scope>NUCLEOTIDE SEQUENCE</scope>
    <source>
        <strain evidence="4">M5</strain>
    </source>
</reference>
<feature type="transmembrane region" description="Helical" evidence="2">
    <location>
        <begin position="273"/>
        <end position="293"/>
    </location>
</feature>
<keyword evidence="5" id="KW-1185">Reference proteome</keyword>
<feature type="transmembrane region" description="Helical" evidence="2">
    <location>
        <begin position="98"/>
        <end position="117"/>
    </location>
</feature>
<feature type="transmembrane region" description="Helical" evidence="2">
    <location>
        <begin position="396"/>
        <end position="415"/>
    </location>
</feature>
<evidence type="ECO:0000313" key="4">
    <source>
        <dbReference type="EMBL" id="CAH0109386.1"/>
    </source>
</evidence>
<dbReference type="InterPro" id="IPR011701">
    <property type="entry name" value="MFS"/>
</dbReference>
<evidence type="ECO:0000313" key="5">
    <source>
        <dbReference type="Proteomes" id="UP000789390"/>
    </source>
</evidence>
<dbReference type="Gene3D" id="1.20.1250.20">
    <property type="entry name" value="MFS general substrate transporter like domains"/>
    <property type="match status" value="1"/>
</dbReference>
<name>A0A8J2WJV1_9CRUS</name>
<dbReference type="Proteomes" id="UP000789390">
    <property type="component" value="Unassembled WGS sequence"/>
</dbReference>
<sequence length="455" mass="49806">MDENTMKKERSRMISPTSCRQSPDIDAGWAWIIAVASLFASAISSGVYFTFSMYFPILLHEFQASRAATAWVGSLNNGIYMLAGPIATFFIRRIGCRWTVMIGGLTSMIGLALSSLAPSLTMLFFTYGGITAFGLCLNYTSWIVAISDSFNKKHAIAFSLSQSGVGLGIFIFGPLFSYLITVYGWRGALLITGACTLQLTCLGALIFPSRRPKQIEITQFESHPLTKEAKCTDEEIKEILRNLNSGDSESIVEVVQPSVTPISSSKWMNHCTAVLHLSCFLWSVATSIPYILLADYARSLDLMEYYIIMLSTMGIGDLICRLVIGPLITIWKCDVTKLYAISQLACAISIASFPLVVNGIQMIIQGFLFSVTFGCQCLFLALVPRALFGSENLNRIFGVTMFFGGIGILIGPPIAGLVVDITPDRSYWLAFVFAAVMELLAAMATIGALFFANRK</sequence>
<feature type="transmembrane region" description="Helical" evidence="2">
    <location>
        <begin position="29"/>
        <end position="51"/>
    </location>
</feature>
<dbReference type="SUPFAM" id="SSF103473">
    <property type="entry name" value="MFS general substrate transporter"/>
    <property type="match status" value="1"/>
</dbReference>
<dbReference type="InterPro" id="IPR036259">
    <property type="entry name" value="MFS_trans_sf"/>
</dbReference>
<evidence type="ECO:0000259" key="3">
    <source>
        <dbReference type="PROSITE" id="PS50850"/>
    </source>
</evidence>
<proteinExistence type="predicted"/>
<dbReference type="PROSITE" id="PS50850">
    <property type="entry name" value="MFS"/>
    <property type="match status" value="1"/>
</dbReference>
<feature type="transmembrane region" description="Helical" evidence="2">
    <location>
        <begin position="71"/>
        <end position="91"/>
    </location>
</feature>